<proteinExistence type="inferred from homology"/>
<keyword evidence="2" id="KW-0456">Lyase</keyword>
<dbReference type="InterPro" id="IPR001753">
    <property type="entry name" value="Enoyl-CoA_hydra/iso"/>
</dbReference>
<evidence type="ECO:0000256" key="2">
    <source>
        <dbReference type="ARBA" id="ARBA00023239"/>
    </source>
</evidence>
<comment type="similarity">
    <text evidence="1">Belongs to the enoyl-CoA hydratase/isomerase family.</text>
</comment>
<dbReference type="CDD" id="cd06558">
    <property type="entry name" value="crotonase-like"/>
    <property type="match status" value="1"/>
</dbReference>
<name>A0ABS2RAB0_9BACI</name>
<evidence type="ECO:0000256" key="1">
    <source>
        <dbReference type="ARBA" id="ARBA00005254"/>
    </source>
</evidence>
<dbReference type="Gene3D" id="3.90.226.10">
    <property type="entry name" value="2-enoyl-CoA Hydratase, Chain A, domain 1"/>
    <property type="match status" value="1"/>
</dbReference>
<dbReference type="SUPFAM" id="SSF52096">
    <property type="entry name" value="ClpP/crotonase"/>
    <property type="match status" value="1"/>
</dbReference>
<accession>A0ABS2RAB0</accession>
<dbReference type="Pfam" id="PF00378">
    <property type="entry name" value="ECH_1"/>
    <property type="match status" value="1"/>
</dbReference>
<dbReference type="EMBL" id="JAFBFH010000022">
    <property type="protein sequence ID" value="MBM7716134.1"/>
    <property type="molecule type" value="Genomic_DNA"/>
</dbReference>
<keyword evidence="4" id="KW-1185">Reference proteome</keyword>
<organism evidence="3 4">
    <name type="scientific">Siminovitchia thermophila</name>
    <dbReference type="NCBI Taxonomy" id="1245522"/>
    <lineage>
        <taxon>Bacteria</taxon>
        <taxon>Bacillati</taxon>
        <taxon>Bacillota</taxon>
        <taxon>Bacilli</taxon>
        <taxon>Bacillales</taxon>
        <taxon>Bacillaceae</taxon>
        <taxon>Siminovitchia</taxon>
    </lineage>
</organism>
<evidence type="ECO:0000313" key="3">
    <source>
        <dbReference type="EMBL" id="MBM7716134.1"/>
    </source>
</evidence>
<protein>
    <submittedName>
        <fullName evidence="3">Enoyl-CoA hydratase/carnithine racemase</fullName>
    </submittedName>
</protein>
<reference evidence="3 4" key="1">
    <citation type="submission" date="2021-01" db="EMBL/GenBank/DDBJ databases">
        <title>Genomic Encyclopedia of Type Strains, Phase IV (KMG-IV): sequencing the most valuable type-strain genomes for metagenomic binning, comparative biology and taxonomic classification.</title>
        <authorList>
            <person name="Goeker M."/>
        </authorList>
    </citation>
    <scope>NUCLEOTIDE SEQUENCE [LARGE SCALE GENOMIC DNA]</scope>
    <source>
        <strain evidence="3 4">DSM 105453</strain>
    </source>
</reference>
<dbReference type="RefSeq" id="WP_077112939.1">
    <property type="nucleotide sequence ID" value="NZ_JAFBFH010000022.1"/>
</dbReference>
<dbReference type="InterPro" id="IPR014748">
    <property type="entry name" value="Enoyl-CoA_hydra_C"/>
</dbReference>
<dbReference type="PANTHER" id="PTHR11941:SF54">
    <property type="entry name" value="ENOYL-COA HYDRATASE, MITOCHONDRIAL"/>
    <property type="match status" value="1"/>
</dbReference>
<dbReference type="Gene3D" id="1.10.12.10">
    <property type="entry name" value="Lyase 2-enoyl-coa Hydratase, Chain A, domain 2"/>
    <property type="match status" value="1"/>
</dbReference>
<evidence type="ECO:0000313" key="4">
    <source>
        <dbReference type="Proteomes" id="UP000823485"/>
    </source>
</evidence>
<dbReference type="Proteomes" id="UP000823485">
    <property type="component" value="Unassembled WGS sequence"/>
</dbReference>
<sequence length="267" mass="29936">MTNPLYVERNKDIAILVLNRPEKKNAITLKMFRKLSSILDELEKDPAIRVLIVRGVDKTAFSAGADITEFLDVRYQAEKAKAYNEAALEAIEKLYRFSRPTIALIQRLAIGGGLELANSCDFRFSSADGTFGITAANIGIIYNVKSTKRLMNLIGVTKTKELLYTAKLIGAEEARDIGLIDYVYASDELEEQCIQFARNISEKSLVANSGIKQVIHKIIDGATDEDEELAKSILDSFSSEDYEEGIQAFLEKRRPNFNRIRNQVKTT</sequence>
<gene>
    <name evidence="3" type="ORF">JOC94_003145</name>
</gene>
<dbReference type="InterPro" id="IPR029045">
    <property type="entry name" value="ClpP/crotonase-like_dom_sf"/>
</dbReference>
<comment type="caution">
    <text evidence="3">The sequence shown here is derived from an EMBL/GenBank/DDBJ whole genome shotgun (WGS) entry which is preliminary data.</text>
</comment>
<dbReference type="PANTHER" id="PTHR11941">
    <property type="entry name" value="ENOYL-COA HYDRATASE-RELATED"/>
    <property type="match status" value="1"/>
</dbReference>